<accession>A0ABN6VDQ6</accession>
<feature type="compositionally biased region" description="Basic residues" evidence="1">
    <location>
        <begin position="59"/>
        <end position="68"/>
    </location>
</feature>
<feature type="region of interest" description="Disordered" evidence="1">
    <location>
        <begin position="40"/>
        <end position="68"/>
    </location>
</feature>
<proteinExistence type="predicted"/>
<keyword evidence="3" id="KW-1185">Reference proteome</keyword>
<protein>
    <recommendedName>
        <fullName evidence="4">Transposase</fullName>
    </recommendedName>
</protein>
<sequence length="68" mass="7468">MGDVVEFRKREKRSRQSSEPPMGDAQILFFLGVRYLHMEEPQGVEGGASPTHGRGPSGGKRRKGRASA</sequence>
<gene>
    <name evidence="2" type="ORF">SS37A_12820</name>
</gene>
<organism evidence="2 3">
    <name type="scientific">Methylocystis iwaonis</name>
    <dbReference type="NCBI Taxonomy" id="2885079"/>
    <lineage>
        <taxon>Bacteria</taxon>
        <taxon>Pseudomonadati</taxon>
        <taxon>Pseudomonadota</taxon>
        <taxon>Alphaproteobacteria</taxon>
        <taxon>Hyphomicrobiales</taxon>
        <taxon>Methylocystaceae</taxon>
        <taxon>Methylocystis</taxon>
    </lineage>
</organism>
<evidence type="ECO:0000313" key="3">
    <source>
        <dbReference type="Proteomes" id="UP001317629"/>
    </source>
</evidence>
<evidence type="ECO:0008006" key="4">
    <source>
        <dbReference type="Google" id="ProtNLM"/>
    </source>
</evidence>
<evidence type="ECO:0000313" key="2">
    <source>
        <dbReference type="EMBL" id="BDV33753.1"/>
    </source>
</evidence>
<name>A0ABN6VDQ6_9HYPH</name>
<dbReference type="EMBL" id="AP027142">
    <property type="protein sequence ID" value="BDV33753.1"/>
    <property type="molecule type" value="Genomic_DNA"/>
</dbReference>
<evidence type="ECO:0000256" key="1">
    <source>
        <dbReference type="SAM" id="MobiDB-lite"/>
    </source>
</evidence>
<feature type="region of interest" description="Disordered" evidence="1">
    <location>
        <begin position="1"/>
        <end position="24"/>
    </location>
</feature>
<reference evidence="2 3" key="1">
    <citation type="journal article" date="2023" name="Int. J. Syst. Evol. Microbiol.">
        <title>Methylocystis iwaonis sp. nov., a type II methane-oxidizing bacterium from surface soil of a rice paddy field in Japan, and emended description of the genus Methylocystis (ex Whittenbury et al. 1970) Bowman et al. 1993.</title>
        <authorList>
            <person name="Kaise H."/>
            <person name="Sawadogo J.B."/>
            <person name="Alam M.S."/>
            <person name="Ueno C."/>
            <person name="Dianou D."/>
            <person name="Shinjo R."/>
            <person name="Asakawa S."/>
        </authorList>
    </citation>
    <scope>NUCLEOTIDE SEQUENCE [LARGE SCALE GENOMIC DNA]</scope>
    <source>
        <strain evidence="2 3">SS37A-Re</strain>
    </source>
</reference>
<dbReference type="Proteomes" id="UP001317629">
    <property type="component" value="Chromosome"/>
</dbReference>